<dbReference type="Pfam" id="PF00754">
    <property type="entry name" value="F5_F8_type_C"/>
    <property type="match status" value="1"/>
</dbReference>
<comment type="caution">
    <text evidence="4">The sequence shown here is derived from an EMBL/GenBank/DDBJ whole genome shotgun (WGS) entry which is preliminary data.</text>
</comment>
<dbReference type="InterPro" id="IPR000421">
    <property type="entry name" value="FA58C"/>
</dbReference>
<feature type="chain" id="PRO_5043801196" evidence="1">
    <location>
        <begin position="22"/>
        <end position="337"/>
    </location>
</feature>
<gene>
    <name evidence="4" type="ORF">PQ628_18280</name>
</gene>
<dbReference type="RefSeq" id="WP_117935569.1">
    <property type="nucleotide sequence ID" value="NZ_CAKJYZ010000002.1"/>
</dbReference>
<dbReference type="AlphaFoldDB" id="A0AAW6IPM2"/>
<proteinExistence type="predicted"/>
<reference evidence="4" key="1">
    <citation type="submission" date="2022-10" db="EMBL/GenBank/DDBJ databases">
        <title>Human gut microbiome strain richness.</title>
        <authorList>
            <person name="Chen-Liaw A."/>
        </authorList>
    </citation>
    <scope>NUCLEOTIDE SEQUENCE</scope>
    <source>
        <strain evidence="4">RTP21484st1_H8_RTP21484_190118</strain>
    </source>
</reference>
<evidence type="ECO:0000313" key="4">
    <source>
        <dbReference type="EMBL" id="MDC7960154.1"/>
    </source>
</evidence>
<dbReference type="EMBL" id="JAQQPO010000023">
    <property type="protein sequence ID" value="MDC7960154.1"/>
    <property type="molecule type" value="Genomic_DNA"/>
</dbReference>
<dbReference type="SUPFAM" id="SSF49785">
    <property type="entry name" value="Galactose-binding domain-like"/>
    <property type="match status" value="1"/>
</dbReference>
<name>A0AAW6IPM2_BACOV</name>
<protein>
    <submittedName>
        <fullName evidence="4">DUF1735 domain-containing protein</fullName>
    </submittedName>
</protein>
<dbReference type="InterPro" id="IPR008979">
    <property type="entry name" value="Galactose-bd-like_sf"/>
</dbReference>
<keyword evidence="1" id="KW-0732">Signal</keyword>
<dbReference type="PROSITE" id="PS51257">
    <property type="entry name" value="PROKAR_LIPOPROTEIN"/>
    <property type="match status" value="1"/>
</dbReference>
<feature type="signal peptide" evidence="1">
    <location>
        <begin position="1"/>
        <end position="21"/>
    </location>
</feature>
<organism evidence="4 5">
    <name type="scientific">Bacteroides ovatus</name>
    <dbReference type="NCBI Taxonomy" id="28116"/>
    <lineage>
        <taxon>Bacteria</taxon>
        <taxon>Pseudomonadati</taxon>
        <taxon>Bacteroidota</taxon>
        <taxon>Bacteroidia</taxon>
        <taxon>Bacteroidales</taxon>
        <taxon>Bacteroidaceae</taxon>
        <taxon>Bacteroides</taxon>
    </lineage>
</organism>
<sequence length="337" mass="36714">MKSRKNLFYIGMFALCGIGLAACGDDEAYDVYGDPFNRVYIQGGSNTYKIVQTPISTVSNLDFKWPAKCSKKADGTIKVVVEVDNSLISAYNEEHGTVFEAMPAGAIVLENAEMTIPAGERVVADTVRVRLTDDSNVLSTLKSEKGYIIPLRLVSAEGANSQLSTNMIEPTFLTITVTEDNMNHEATEYTGTGTLVADQSGWIATTNGTVETWYDPIESIFDGDYQTGCYITQSSGELQLDVDMGKAYSFEGIKMTYNGYDSSTWDYAEVGAFTSGMTVSTSDNGTDWKLQGEIDRSTAACVFYAPLTARYIRISVPNTGGWYGATLECGVFNVYAK</sequence>
<evidence type="ECO:0000259" key="2">
    <source>
        <dbReference type="Pfam" id="PF00754"/>
    </source>
</evidence>
<dbReference type="Gene3D" id="2.60.40.1740">
    <property type="entry name" value="hypothetical protein (bacova_03559)"/>
    <property type="match status" value="1"/>
</dbReference>
<evidence type="ECO:0000259" key="3">
    <source>
        <dbReference type="Pfam" id="PF08522"/>
    </source>
</evidence>
<evidence type="ECO:0000256" key="1">
    <source>
        <dbReference type="SAM" id="SignalP"/>
    </source>
</evidence>
<accession>A0AAW6IPM2</accession>
<dbReference type="Proteomes" id="UP001215078">
    <property type="component" value="Unassembled WGS sequence"/>
</dbReference>
<dbReference type="Pfam" id="PF08522">
    <property type="entry name" value="BT_3987-like_N"/>
    <property type="match status" value="1"/>
</dbReference>
<dbReference type="Gene3D" id="2.60.120.260">
    <property type="entry name" value="Galactose-binding domain-like"/>
    <property type="match status" value="1"/>
</dbReference>
<evidence type="ECO:0000313" key="5">
    <source>
        <dbReference type="Proteomes" id="UP001215078"/>
    </source>
</evidence>
<feature type="domain" description="F5/8 type C" evidence="2">
    <location>
        <begin position="210"/>
        <end position="324"/>
    </location>
</feature>
<dbReference type="InterPro" id="IPR013728">
    <property type="entry name" value="BT_3987-like_N"/>
</dbReference>
<feature type="domain" description="BT-3987-like N-terminal" evidence="3">
    <location>
        <begin position="37"/>
        <end position="159"/>
    </location>
</feature>